<proteinExistence type="predicted"/>
<evidence type="ECO:0000256" key="1">
    <source>
        <dbReference type="SAM" id="SignalP"/>
    </source>
</evidence>
<name>A0A8D7ZWU6_CULPI</name>
<dbReference type="EMBL" id="HBUE01005966">
    <property type="protein sequence ID" value="CAG6446041.1"/>
    <property type="molecule type" value="Transcribed_RNA"/>
</dbReference>
<reference evidence="2" key="1">
    <citation type="submission" date="2021-05" db="EMBL/GenBank/DDBJ databases">
        <authorList>
            <person name="Alioto T."/>
            <person name="Alioto T."/>
            <person name="Gomez Garrido J."/>
        </authorList>
    </citation>
    <scope>NUCLEOTIDE SEQUENCE</scope>
</reference>
<dbReference type="AlphaFoldDB" id="A0A8D7ZWU6"/>
<protein>
    <submittedName>
        <fullName evidence="2">(northern house mosquito) hypothetical protein</fullName>
    </submittedName>
</protein>
<feature type="chain" id="PRO_5036260343" evidence="1">
    <location>
        <begin position="20"/>
        <end position="152"/>
    </location>
</feature>
<keyword evidence="1" id="KW-0732">Signal</keyword>
<dbReference type="EMBL" id="HBUE01005968">
    <property type="protein sequence ID" value="CAG6446049.1"/>
    <property type="molecule type" value="Transcribed_RNA"/>
</dbReference>
<organism evidence="2">
    <name type="scientific">Culex pipiens</name>
    <name type="common">House mosquito</name>
    <dbReference type="NCBI Taxonomy" id="7175"/>
    <lineage>
        <taxon>Eukaryota</taxon>
        <taxon>Metazoa</taxon>
        <taxon>Ecdysozoa</taxon>
        <taxon>Arthropoda</taxon>
        <taxon>Hexapoda</taxon>
        <taxon>Insecta</taxon>
        <taxon>Pterygota</taxon>
        <taxon>Neoptera</taxon>
        <taxon>Endopterygota</taxon>
        <taxon>Diptera</taxon>
        <taxon>Nematocera</taxon>
        <taxon>Culicoidea</taxon>
        <taxon>Culicidae</taxon>
        <taxon>Culicinae</taxon>
        <taxon>Culicini</taxon>
        <taxon>Culex</taxon>
        <taxon>Culex</taxon>
    </lineage>
</organism>
<evidence type="ECO:0000313" key="2">
    <source>
        <dbReference type="EMBL" id="CAG6446041.1"/>
    </source>
</evidence>
<sequence length="152" mass="16680">MLGQLLLVLLLLLLTTLEALQIIFTQKYDRVLLFVPRRGTLVALATAPKQSREPQLLQHLTFRNGPTGRPCRGQVVQTVGGVLLLLDGVHQLLQLGPVGVVVDDARKIVAVELAKLEHGLDGGVQEHPLLAVEPERTPGELELRRCVQLGQR</sequence>
<accession>A0A8D7ZWU6</accession>
<feature type="signal peptide" evidence="1">
    <location>
        <begin position="1"/>
        <end position="19"/>
    </location>
</feature>